<dbReference type="AlphaFoldDB" id="A0A1Y5TZ45"/>
<gene>
    <name evidence="1" type="ORF">PAM7971_03863</name>
</gene>
<name>A0A1Y5TZ45_9RHOB</name>
<proteinExistence type="predicted"/>
<reference evidence="1 2" key="1">
    <citation type="submission" date="2017-03" db="EMBL/GenBank/DDBJ databases">
        <authorList>
            <person name="Afonso C.L."/>
            <person name="Miller P.J."/>
            <person name="Scott M.A."/>
            <person name="Spackman E."/>
            <person name="Goraichik I."/>
            <person name="Dimitrov K.M."/>
            <person name="Suarez D.L."/>
            <person name="Swayne D.E."/>
        </authorList>
    </citation>
    <scope>NUCLEOTIDE SEQUENCE [LARGE SCALE GENOMIC DNA]</scope>
    <source>
        <strain evidence="1 2">CECT 7971</strain>
    </source>
</reference>
<protein>
    <submittedName>
        <fullName evidence="1">Uncharacterized protein</fullName>
    </submittedName>
</protein>
<sequence>MTIWAVRFWGRNISVPCFAIYRELLWIAAGLSDADSNLVSWRVKRRFVS</sequence>
<evidence type="ECO:0000313" key="1">
    <source>
        <dbReference type="EMBL" id="SLN72182.1"/>
    </source>
</evidence>
<dbReference type="Proteomes" id="UP000193307">
    <property type="component" value="Unassembled WGS sequence"/>
</dbReference>
<keyword evidence="2" id="KW-1185">Reference proteome</keyword>
<accession>A0A1Y5TZ45</accession>
<organism evidence="1 2">
    <name type="scientific">Pacificibacter marinus</name>
    <dbReference type="NCBI Taxonomy" id="658057"/>
    <lineage>
        <taxon>Bacteria</taxon>
        <taxon>Pseudomonadati</taxon>
        <taxon>Pseudomonadota</taxon>
        <taxon>Alphaproteobacteria</taxon>
        <taxon>Rhodobacterales</taxon>
        <taxon>Roseobacteraceae</taxon>
        <taxon>Pacificibacter</taxon>
    </lineage>
</organism>
<evidence type="ECO:0000313" key="2">
    <source>
        <dbReference type="Proteomes" id="UP000193307"/>
    </source>
</evidence>
<dbReference type="EMBL" id="FWFW01000037">
    <property type="protein sequence ID" value="SLN72182.1"/>
    <property type="molecule type" value="Genomic_DNA"/>
</dbReference>